<dbReference type="InterPro" id="IPR051555">
    <property type="entry name" value="FDH_Electron_Transfer_Unit"/>
</dbReference>
<keyword evidence="4" id="KW-0677">Repeat</keyword>
<comment type="caution">
    <text evidence="10">The sequence shown here is derived from an EMBL/GenBank/DDBJ whole genome shotgun (WGS) entry which is preliminary data.</text>
</comment>
<dbReference type="PROSITE" id="PS00198">
    <property type="entry name" value="4FE4S_FER_1"/>
    <property type="match status" value="1"/>
</dbReference>
<dbReference type="InterPro" id="IPR017900">
    <property type="entry name" value="4Fe4S_Fe_S_CS"/>
</dbReference>
<evidence type="ECO:0000256" key="7">
    <source>
        <dbReference type="SAM" id="MobiDB-lite"/>
    </source>
</evidence>
<keyword evidence="8" id="KW-0812">Transmembrane</keyword>
<evidence type="ECO:0000256" key="2">
    <source>
        <dbReference type="ARBA" id="ARBA00022485"/>
    </source>
</evidence>
<feature type="domain" description="4Fe-4S ferredoxin-type" evidence="9">
    <location>
        <begin position="80"/>
        <end position="110"/>
    </location>
</feature>
<dbReference type="OrthoDB" id="9810688at2"/>
<sequence>MSTTITENELRPLDWDPSNDQAFDLVGMLIGEQQQLTAVERFSKLHDAQLDETELADGPVQAKYYRSLVPATAPSENQQFAFEVDLDSCSGCKACVVACHTLNGLEDNETWRQVGTVTIGQTISEVPDTNTAALPVAIQHVTTACHHCEDPGCLSGCPVKAYEKDSVTGIVRHLDDQCIGCKYCTMMCPYEVPKYSKRLGIVRKCDMCHNRLSVGEAPACVQSCPNEAIRIRIVDRDAKHSTDPSDSLAPGAPSSSITNPTTVYLTSRGDQLGLPQDAGMDEVAESHWPLAALLVATQLSVGMLIGERVIAFGLWLSHSSMPLAITSVVATVALIVGGVGLNLAPLHLGQPLRSWRIFLGLRTSWLSREAVILGKYVGALTAAVGLLWLPMSQSYLPDSITELVAIYVPSWAGKLMLGISIPIGLMGLYCSAMIYIATKRQLWRHSRTLLRCGGTTIIGGIVFAVTAIVGTITLAEIDAAFITAFAMLGMVFSAIAATAKLVWERRVYLGNTRETDTPLDRRCRALTRNKLPKLRSLRLGSGVASVACTIVSTLVIGTLGASAWTTFAACVITSALVLASEGTERLLYFMSVVYDRMPGTLK</sequence>
<evidence type="ECO:0000256" key="6">
    <source>
        <dbReference type="ARBA" id="ARBA00023014"/>
    </source>
</evidence>
<proteinExistence type="predicted"/>
<dbReference type="CDD" id="cd16371">
    <property type="entry name" value="DMSOR_beta_like"/>
    <property type="match status" value="1"/>
</dbReference>
<keyword evidence="8" id="KW-0472">Membrane</keyword>
<gene>
    <name evidence="10" type="primary">dmsB</name>
    <name evidence="10" type="ORF">CA13_48280</name>
</gene>
<feature type="transmembrane region" description="Helical" evidence="8">
    <location>
        <begin position="370"/>
        <end position="391"/>
    </location>
</feature>
<dbReference type="GO" id="GO:0030313">
    <property type="term" value="C:cell envelope"/>
    <property type="evidence" value="ECO:0007669"/>
    <property type="project" value="UniProtKB-SubCell"/>
</dbReference>
<dbReference type="InterPro" id="IPR017896">
    <property type="entry name" value="4Fe4S_Fe-S-bd"/>
</dbReference>
<evidence type="ECO:0000256" key="5">
    <source>
        <dbReference type="ARBA" id="ARBA00023004"/>
    </source>
</evidence>
<keyword evidence="11" id="KW-1185">Reference proteome</keyword>
<dbReference type="Pfam" id="PF04976">
    <property type="entry name" value="DmsC"/>
    <property type="match status" value="1"/>
</dbReference>
<evidence type="ECO:0000256" key="8">
    <source>
        <dbReference type="SAM" id="Phobius"/>
    </source>
</evidence>
<feature type="transmembrane region" description="Helical" evidence="8">
    <location>
        <begin position="290"/>
        <end position="317"/>
    </location>
</feature>
<dbReference type="AlphaFoldDB" id="A0A5C5ZA09"/>
<dbReference type="PROSITE" id="PS51379">
    <property type="entry name" value="4FE4S_FER_2"/>
    <property type="match status" value="2"/>
</dbReference>
<feature type="transmembrane region" description="Helical" evidence="8">
    <location>
        <begin position="562"/>
        <end position="580"/>
    </location>
</feature>
<protein>
    <submittedName>
        <fullName evidence="10">Anaerobic dimethyl sulfoxide reductase chain B</fullName>
    </submittedName>
</protein>
<dbReference type="PANTHER" id="PTHR43545:SF6">
    <property type="entry name" value="FORMATE DEHYDROGENASE, NITRATE-INDUCIBLE, IRON-SULFUR SUBUNIT"/>
    <property type="match status" value="1"/>
</dbReference>
<dbReference type="Proteomes" id="UP000315010">
    <property type="component" value="Unassembled WGS sequence"/>
</dbReference>
<dbReference type="PANTHER" id="PTHR43545">
    <property type="entry name" value="FORMATE DEHYDROGENASE, NITRATE-INDUCIBLE, IRON-SULFUR SUBUNIT"/>
    <property type="match status" value="1"/>
</dbReference>
<dbReference type="SUPFAM" id="SSF54862">
    <property type="entry name" value="4Fe-4S ferredoxins"/>
    <property type="match status" value="1"/>
</dbReference>
<evidence type="ECO:0000256" key="3">
    <source>
        <dbReference type="ARBA" id="ARBA00022723"/>
    </source>
</evidence>
<organism evidence="10 11">
    <name type="scientific">Novipirellula herctigrandis</name>
    <dbReference type="NCBI Taxonomy" id="2527986"/>
    <lineage>
        <taxon>Bacteria</taxon>
        <taxon>Pseudomonadati</taxon>
        <taxon>Planctomycetota</taxon>
        <taxon>Planctomycetia</taxon>
        <taxon>Pirellulales</taxon>
        <taxon>Pirellulaceae</taxon>
        <taxon>Novipirellula</taxon>
    </lineage>
</organism>
<evidence type="ECO:0000256" key="1">
    <source>
        <dbReference type="ARBA" id="ARBA00004196"/>
    </source>
</evidence>
<dbReference type="RefSeq" id="WP_146400483.1">
    <property type="nucleotide sequence ID" value="NZ_SJPJ01000001.1"/>
</dbReference>
<keyword evidence="3" id="KW-0479">Metal-binding</keyword>
<dbReference type="EMBL" id="SJPJ01000001">
    <property type="protein sequence ID" value="TWT83363.1"/>
    <property type="molecule type" value="Genomic_DNA"/>
</dbReference>
<evidence type="ECO:0000259" key="9">
    <source>
        <dbReference type="PROSITE" id="PS51379"/>
    </source>
</evidence>
<feature type="transmembrane region" description="Helical" evidence="8">
    <location>
        <begin position="323"/>
        <end position="349"/>
    </location>
</feature>
<feature type="transmembrane region" description="Helical" evidence="8">
    <location>
        <begin position="537"/>
        <end position="556"/>
    </location>
</feature>
<feature type="transmembrane region" description="Helical" evidence="8">
    <location>
        <begin position="449"/>
        <end position="474"/>
    </location>
</feature>
<feature type="transmembrane region" description="Helical" evidence="8">
    <location>
        <begin position="411"/>
        <end position="437"/>
    </location>
</feature>
<accession>A0A5C5ZA09</accession>
<name>A0A5C5ZA09_9BACT</name>
<dbReference type="InterPro" id="IPR007059">
    <property type="entry name" value="DmsC"/>
</dbReference>
<feature type="domain" description="4Fe-4S ferredoxin-type" evidence="9">
    <location>
        <begin position="169"/>
        <end position="198"/>
    </location>
</feature>
<feature type="transmembrane region" description="Helical" evidence="8">
    <location>
        <begin position="480"/>
        <end position="503"/>
    </location>
</feature>
<evidence type="ECO:0000313" key="11">
    <source>
        <dbReference type="Proteomes" id="UP000315010"/>
    </source>
</evidence>
<reference evidence="10 11" key="1">
    <citation type="submission" date="2019-02" db="EMBL/GenBank/DDBJ databases">
        <title>Deep-cultivation of Planctomycetes and their phenomic and genomic characterization uncovers novel biology.</title>
        <authorList>
            <person name="Wiegand S."/>
            <person name="Jogler M."/>
            <person name="Boedeker C."/>
            <person name="Pinto D."/>
            <person name="Vollmers J."/>
            <person name="Rivas-Marin E."/>
            <person name="Kohn T."/>
            <person name="Peeters S.H."/>
            <person name="Heuer A."/>
            <person name="Rast P."/>
            <person name="Oberbeckmann S."/>
            <person name="Bunk B."/>
            <person name="Jeske O."/>
            <person name="Meyerdierks A."/>
            <person name="Storesund J.E."/>
            <person name="Kallscheuer N."/>
            <person name="Luecker S."/>
            <person name="Lage O.M."/>
            <person name="Pohl T."/>
            <person name="Merkel B.J."/>
            <person name="Hornburger P."/>
            <person name="Mueller R.-W."/>
            <person name="Bruemmer F."/>
            <person name="Labrenz M."/>
            <person name="Spormann A.M."/>
            <person name="Op Den Camp H."/>
            <person name="Overmann J."/>
            <person name="Amann R."/>
            <person name="Jetten M.S.M."/>
            <person name="Mascher T."/>
            <person name="Medema M.H."/>
            <person name="Devos D.P."/>
            <person name="Kaster A.-K."/>
            <person name="Ovreas L."/>
            <person name="Rohde M."/>
            <person name="Galperin M.Y."/>
            <person name="Jogler C."/>
        </authorList>
    </citation>
    <scope>NUCLEOTIDE SEQUENCE [LARGE SCALE GENOMIC DNA]</scope>
    <source>
        <strain evidence="10 11">CA13</strain>
    </source>
</reference>
<evidence type="ECO:0000313" key="10">
    <source>
        <dbReference type="EMBL" id="TWT83363.1"/>
    </source>
</evidence>
<keyword evidence="2" id="KW-0004">4Fe-4S</keyword>
<feature type="region of interest" description="Disordered" evidence="7">
    <location>
        <begin position="239"/>
        <end position="260"/>
    </location>
</feature>
<dbReference type="Pfam" id="PF13247">
    <property type="entry name" value="Fer4_11"/>
    <property type="match status" value="1"/>
</dbReference>
<keyword evidence="6" id="KW-0411">Iron-sulfur</keyword>
<dbReference type="GO" id="GO:0051539">
    <property type="term" value="F:4 iron, 4 sulfur cluster binding"/>
    <property type="evidence" value="ECO:0007669"/>
    <property type="project" value="UniProtKB-KW"/>
</dbReference>
<keyword evidence="8" id="KW-1133">Transmembrane helix</keyword>
<keyword evidence="5" id="KW-0408">Iron</keyword>
<dbReference type="GO" id="GO:0016020">
    <property type="term" value="C:membrane"/>
    <property type="evidence" value="ECO:0007669"/>
    <property type="project" value="InterPro"/>
</dbReference>
<dbReference type="GO" id="GO:0046872">
    <property type="term" value="F:metal ion binding"/>
    <property type="evidence" value="ECO:0007669"/>
    <property type="project" value="UniProtKB-KW"/>
</dbReference>
<evidence type="ECO:0000256" key="4">
    <source>
        <dbReference type="ARBA" id="ARBA00022737"/>
    </source>
</evidence>
<dbReference type="GO" id="GO:0019645">
    <property type="term" value="P:anaerobic electron transport chain"/>
    <property type="evidence" value="ECO:0007669"/>
    <property type="project" value="InterPro"/>
</dbReference>
<comment type="subcellular location">
    <subcellularLocation>
        <location evidence="1">Cell envelope</location>
    </subcellularLocation>
</comment>
<dbReference type="Gene3D" id="3.30.70.20">
    <property type="match status" value="2"/>
</dbReference>